<sequence length="98" mass="11221">MAMFTTWLSSRGRTRCTSLRRHSRVSLRATSDHFTSPASECSIQIAKDPFLLLRLTKYAWLASKTRRGLKGPQNSMRVVWIHLFAEEGKLGIPNLNLF</sequence>
<name>A0AAV4QC25_CAEEX</name>
<reference evidence="1 2" key="1">
    <citation type="submission" date="2021-06" db="EMBL/GenBank/DDBJ databases">
        <title>Caerostris extrusa draft genome.</title>
        <authorList>
            <person name="Kono N."/>
            <person name="Arakawa K."/>
        </authorList>
    </citation>
    <scope>NUCLEOTIDE SEQUENCE [LARGE SCALE GENOMIC DNA]</scope>
</reference>
<dbReference type="EMBL" id="BPLR01005983">
    <property type="protein sequence ID" value="GIY06640.1"/>
    <property type="molecule type" value="Genomic_DNA"/>
</dbReference>
<evidence type="ECO:0000313" key="1">
    <source>
        <dbReference type="EMBL" id="GIY06640.1"/>
    </source>
</evidence>
<gene>
    <name evidence="1" type="ORF">CEXT_706411</name>
</gene>
<accession>A0AAV4QC25</accession>
<keyword evidence="2" id="KW-1185">Reference proteome</keyword>
<dbReference type="AlphaFoldDB" id="A0AAV4QC25"/>
<evidence type="ECO:0000313" key="2">
    <source>
        <dbReference type="Proteomes" id="UP001054945"/>
    </source>
</evidence>
<comment type="caution">
    <text evidence="1">The sequence shown here is derived from an EMBL/GenBank/DDBJ whole genome shotgun (WGS) entry which is preliminary data.</text>
</comment>
<dbReference type="Proteomes" id="UP001054945">
    <property type="component" value="Unassembled WGS sequence"/>
</dbReference>
<organism evidence="1 2">
    <name type="scientific">Caerostris extrusa</name>
    <name type="common">Bark spider</name>
    <name type="synonym">Caerostris bankana</name>
    <dbReference type="NCBI Taxonomy" id="172846"/>
    <lineage>
        <taxon>Eukaryota</taxon>
        <taxon>Metazoa</taxon>
        <taxon>Ecdysozoa</taxon>
        <taxon>Arthropoda</taxon>
        <taxon>Chelicerata</taxon>
        <taxon>Arachnida</taxon>
        <taxon>Araneae</taxon>
        <taxon>Araneomorphae</taxon>
        <taxon>Entelegynae</taxon>
        <taxon>Araneoidea</taxon>
        <taxon>Araneidae</taxon>
        <taxon>Caerostris</taxon>
    </lineage>
</organism>
<proteinExistence type="predicted"/>
<protein>
    <submittedName>
        <fullName evidence="1">Uncharacterized protein</fullName>
    </submittedName>
</protein>